<dbReference type="Proteomes" id="UP000234845">
    <property type="component" value="Unassembled WGS sequence"/>
</dbReference>
<name>A0A2N5Y2T7_9GAMM</name>
<comment type="caution">
    <text evidence="2">The sequence shown here is derived from an EMBL/GenBank/DDBJ whole genome shotgun (WGS) entry which is preliminary data.</text>
</comment>
<dbReference type="OrthoDB" id="323463at2"/>
<dbReference type="InterPro" id="IPR013216">
    <property type="entry name" value="Methyltransf_11"/>
</dbReference>
<dbReference type="PANTHER" id="PTHR45036:SF1">
    <property type="entry name" value="METHYLTRANSFERASE LIKE 7A"/>
    <property type="match status" value="1"/>
</dbReference>
<dbReference type="GO" id="GO:0008757">
    <property type="term" value="F:S-adenosylmethionine-dependent methyltransferase activity"/>
    <property type="evidence" value="ECO:0007669"/>
    <property type="project" value="InterPro"/>
</dbReference>
<keyword evidence="2" id="KW-0489">Methyltransferase</keyword>
<dbReference type="SUPFAM" id="SSF53335">
    <property type="entry name" value="S-adenosyl-L-methionine-dependent methyltransferases"/>
    <property type="match status" value="1"/>
</dbReference>
<organism evidence="2 3">
    <name type="scientific">Kineobactrum sediminis</name>
    <dbReference type="NCBI Taxonomy" id="1905677"/>
    <lineage>
        <taxon>Bacteria</taxon>
        <taxon>Pseudomonadati</taxon>
        <taxon>Pseudomonadota</taxon>
        <taxon>Gammaproteobacteria</taxon>
        <taxon>Cellvibrionales</taxon>
        <taxon>Halieaceae</taxon>
        <taxon>Kineobactrum</taxon>
    </lineage>
</organism>
<feature type="domain" description="Methyltransferase type 11" evidence="1">
    <location>
        <begin position="38"/>
        <end position="134"/>
    </location>
</feature>
<dbReference type="PANTHER" id="PTHR45036">
    <property type="entry name" value="METHYLTRANSFERASE LIKE 7B"/>
    <property type="match status" value="1"/>
</dbReference>
<evidence type="ECO:0000313" key="3">
    <source>
        <dbReference type="Proteomes" id="UP000234845"/>
    </source>
</evidence>
<dbReference type="GO" id="GO:0032259">
    <property type="term" value="P:methylation"/>
    <property type="evidence" value="ECO:0007669"/>
    <property type="project" value="UniProtKB-KW"/>
</dbReference>
<dbReference type="CDD" id="cd02440">
    <property type="entry name" value="AdoMet_MTases"/>
    <property type="match status" value="1"/>
</dbReference>
<dbReference type="InterPro" id="IPR029063">
    <property type="entry name" value="SAM-dependent_MTases_sf"/>
</dbReference>
<evidence type="ECO:0000259" key="1">
    <source>
        <dbReference type="Pfam" id="PF08241"/>
    </source>
</evidence>
<dbReference type="RefSeq" id="WP_101521179.1">
    <property type="nucleotide sequence ID" value="NZ_PKLZ01000007.1"/>
</dbReference>
<protein>
    <submittedName>
        <fullName evidence="2">SAM-dependent methyltransferase</fullName>
    </submittedName>
</protein>
<evidence type="ECO:0000313" key="2">
    <source>
        <dbReference type="EMBL" id="PLW82711.1"/>
    </source>
</evidence>
<sequence>MGFYERRVLPYLINCACGSAPIMKQRQKLVPRATGTVLEIGIGTGLNLPFYDASRVERLIGLDPSEKSWDLAAKRASHLDFDVEFIGLPGEQIPLADASVDTVVVTFSLCTIPDPVAALAGIGRVLRPGGELLFCEHGKAPDEGVCRWQDRLNPLWKTLAGGCHLNRDIPALLSDAGFATQAMESMYLPGTPRFAGFNVWGSARFAGRH</sequence>
<keyword evidence="2" id="KW-0808">Transferase</keyword>
<gene>
    <name evidence="2" type="ORF">CWI75_09025</name>
</gene>
<accession>A0A2N5Y2T7</accession>
<dbReference type="AlphaFoldDB" id="A0A2N5Y2T7"/>
<dbReference type="EMBL" id="PKLZ01000007">
    <property type="protein sequence ID" value="PLW82711.1"/>
    <property type="molecule type" value="Genomic_DNA"/>
</dbReference>
<dbReference type="Pfam" id="PF08241">
    <property type="entry name" value="Methyltransf_11"/>
    <property type="match status" value="1"/>
</dbReference>
<keyword evidence="3" id="KW-1185">Reference proteome</keyword>
<reference evidence="3" key="1">
    <citation type="submission" date="2017-11" db="EMBL/GenBank/DDBJ databases">
        <title>The draft genome sequence of Chromatocurvus sp. F02.</title>
        <authorList>
            <person name="Du Z.-J."/>
            <person name="Chang Y.-Q."/>
        </authorList>
    </citation>
    <scope>NUCLEOTIDE SEQUENCE [LARGE SCALE GENOMIC DNA]</scope>
    <source>
        <strain evidence="3">F02</strain>
    </source>
</reference>
<dbReference type="Gene3D" id="3.40.50.150">
    <property type="entry name" value="Vaccinia Virus protein VP39"/>
    <property type="match status" value="1"/>
</dbReference>
<dbReference type="InterPro" id="IPR052356">
    <property type="entry name" value="Thiol_S-MT"/>
</dbReference>
<proteinExistence type="predicted"/>